<evidence type="ECO:0000313" key="2">
    <source>
        <dbReference type="Proteomes" id="UP000823749"/>
    </source>
</evidence>
<dbReference type="EMBL" id="JACTNZ010000002">
    <property type="protein sequence ID" value="KAG5560769.1"/>
    <property type="molecule type" value="Genomic_DNA"/>
</dbReference>
<comment type="caution">
    <text evidence="1">The sequence shown here is derived from an EMBL/GenBank/DDBJ whole genome shotgun (WGS) entry which is preliminary data.</text>
</comment>
<accession>A0AAV6L9G6</accession>
<evidence type="ECO:0008006" key="3">
    <source>
        <dbReference type="Google" id="ProtNLM"/>
    </source>
</evidence>
<dbReference type="Proteomes" id="UP000823749">
    <property type="component" value="Chromosome 2"/>
</dbReference>
<sequence>MQPQEFLDWVVAVEETLEFKEVPLGKQVPLVATKFRGLAAAWWQYLKQTRVRQEVGKRDHGYCNNIGDIKELGEIFLSTDTCFLESQYDCDLPPKYDEYPDDEYQICELNTVEGVHVVIEETRTTTLSKENASEGSPLPINVVNVMDIPATSGIKFSQEKVEEEYANYCTLVEEPNIQQGPSFAFANGSCVFPDSNIPPIIRCDKPNVINGFSFQDGKVTEDGNWVFCGGAWDDSSLVVAFYRNADKGTQLIGRINLRFKATADNQRRAKLLKQNSRTSFFNQERLMQGEF</sequence>
<keyword evidence="2" id="KW-1185">Reference proteome</keyword>
<gene>
    <name evidence="1" type="ORF">RHGRI_003947</name>
</gene>
<evidence type="ECO:0000313" key="1">
    <source>
        <dbReference type="EMBL" id="KAG5560769.1"/>
    </source>
</evidence>
<name>A0AAV6L9G6_9ERIC</name>
<reference evidence="1" key="1">
    <citation type="submission" date="2020-08" db="EMBL/GenBank/DDBJ databases">
        <title>Plant Genome Project.</title>
        <authorList>
            <person name="Zhang R.-G."/>
        </authorList>
    </citation>
    <scope>NUCLEOTIDE SEQUENCE</scope>
    <source>
        <strain evidence="1">WSP0</strain>
        <tissue evidence="1">Leaf</tissue>
    </source>
</reference>
<protein>
    <recommendedName>
        <fullName evidence="3">Retrotransposon gag domain-containing protein</fullName>
    </recommendedName>
</protein>
<proteinExistence type="predicted"/>
<organism evidence="1 2">
    <name type="scientific">Rhododendron griersonianum</name>
    <dbReference type="NCBI Taxonomy" id="479676"/>
    <lineage>
        <taxon>Eukaryota</taxon>
        <taxon>Viridiplantae</taxon>
        <taxon>Streptophyta</taxon>
        <taxon>Embryophyta</taxon>
        <taxon>Tracheophyta</taxon>
        <taxon>Spermatophyta</taxon>
        <taxon>Magnoliopsida</taxon>
        <taxon>eudicotyledons</taxon>
        <taxon>Gunneridae</taxon>
        <taxon>Pentapetalae</taxon>
        <taxon>asterids</taxon>
        <taxon>Ericales</taxon>
        <taxon>Ericaceae</taxon>
        <taxon>Ericoideae</taxon>
        <taxon>Rhodoreae</taxon>
        <taxon>Rhododendron</taxon>
    </lineage>
</organism>
<dbReference type="AlphaFoldDB" id="A0AAV6L9G6"/>